<feature type="chain" id="PRO_5047040948" evidence="1">
    <location>
        <begin position="22"/>
        <end position="302"/>
    </location>
</feature>
<dbReference type="InterPro" id="IPR050410">
    <property type="entry name" value="CCR4/nocturin_mRNA_transcr"/>
</dbReference>
<dbReference type="InterPro" id="IPR036691">
    <property type="entry name" value="Endo/exonu/phosph_ase_sf"/>
</dbReference>
<keyword evidence="1" id="KW-0732">Signal</keyword>
<keyword evidence="3" id="KW-0540">Nuclease</keyword>
<keyword evidence="3" id="KW-0378">Hydrolase</keyword>
<name>A0ABM7REZ6_9BACT</name>
<evidence type="ECO:0000313" key="3">
    <source>
        <dbReference type="EMBL" id="BCX47837.1"/>
    </source>
</evidence>
<protein>
    <submittedName>
        <fullName evidence="3">Endonuclease</fullName>
    </submittedName>
</protein>
<feature type="signal peptide" evidence="1">
    <location>
        <begin position="1"/>
        <end position="21"/>
    </location>
</feature>
<dbReference type="CDD" id="cd09083">
    <property type="entry name" value="EEP-1"/>
    <property type="match status" value="1"/>
</dbReference>
<accession>A0ABM7REZ6</accession>
<dbReference type="Pfam" id="PF03372">
    <property type="entry name" value="Exo_endo_phos"/>
    <property type="match status" value="1"/>
</dbReference>
<evidence type="ECO:0000313" key="4">
    <source>
        <dbReference type="Proteomes" id="UP001374893"/>
    </source>
</evidence>
<dbReference type="RefSeq" id="WP_338690255.1">
    <property type="nucleotide sequence ID" value="NZ_AP024702.1"/>
</dbReference>
<keyword evidence="4" id="KW-1185">Reference proteome</keyword>
<dbReference type="SUPFAM" id="SSF56219">
    <property type="entry name" value="DNase I-like"/>
    <property type="match status" value="1"/>
</dbReference>
<organism evidence="3 4">
    <name type="scientific">Haloferula helveola</name>
    <dbReference type="NCBI Taxonomy" id="490095"/>
    <lineage>
        <taxon>Bacteria</taxon>
        <taxon>Pseudomonadati</taxon>
        <taxon>Verrucomicrobiota</taxon>
        <taxon>Verrucomicrobiia</taxon>
        <taxon>Verrucomicrobiales</taxon>
        <taxon>Verrucomicrobiaceae</taxon>
        <taxon>Haloferula</taxon>
    </lineage>
</organism>
<evidence type="ECO:0000256" key="1">
    <source>
        <dbReference type="SAM" id="SignalP"/>
    </source>
</evidence>
<proteinExistence type="predicted"/>
<dbReference type="EMBL" id="AP024702">
    <property type="protein sequence ID" value="BCX47837.1"/>
    <property type="molecule type" value="Genomic_DNA"/>
</dbReference>
<dbReference type="Proteomes" id="UP001374893">
    <property type="component" value="Chromosome"/>
</dbReference>
<sequence>MINRWYAAMATLLTLVSGANADRIGTYNIRYDNPGDRKSGNAWEQRAPVVAGIIRFHDFDIVGTQEGFRHQVDDLRKLLPDHLCSTHGRDNGAEQGEQIAIFFKKDLYELAADGCFWLSETPDKPSKGWDAGLRRICGWAQFKPKSGGDPFYVFSVHFDHRGEQARQESAKLLLAKVDEIAGNAPAFVLGDFNADQNSTTYRLLEDSPRLADTFRTSEFRFAPNGTANRFDAASMTSSRIDHVFAPEGAAIARFGILTDTYRVAKSSEAADQTSGNFPKEVKFGDFEIRLPSDHYPVLVETR</sequence>
<gene>
    <name evidence="3" type="ORF">HAHE_17450</name>
</gene>
<keyword evidence="3" id="KW-0255">Endonuclease</keyword>
<feature type="domain" description="Endonuclease/exonuclease/phosphatase" evidence="2">
    <location>
        <begin position="25"/>
        <end position="294"/>
    </location>
</feature>
<dbReference type="PANTHER" id="PTHR12121">
    <property type="entry name" value="CARBON CATABOLITE REPRESSOR PROTEIN 4"/>
    <property type="match status" value="1"/>
</dbReference>
<dbReference type="PANTHER" id="PTHR12121:SF36">
    <property type="entry name" value="ENDONUCLEASE_EXONUCLEASE_PHOSPHATASE DOMAIN-CONTAINING PROTEIN"/>
    <property type="match status" value="1"/>
</dbReference>
<reference evidence="3 4" key="1">
    <citation type="submission" date="2021-06" db="EMBL/GenBank/DDBJ databases">
        <title>Complete genome of Haloferula helveola possessing various polysaccharide degrading enzymes.</title>
        <authorList>
            <person name="Takami H."/>
            <person name="Huang C."/>
            <person name="Hamasaki K."/>
        </authorList>
    </citation>
    <scope>NUCLEOTIDE SEQUENCE [LARGE SCALE GENOMIC DNA]</scope>
    <source>
        <strain evidence="3 4">CN-1</strain>
    </source>
</reference>
<dbReference type="InterPro" id="IPR005135">
    <property type="entry name" value="Endo/exonuclease/phosphatase"/>
</dbReference>
<evidence type="ECO:0000259" key="2">
    <source>
        <dbReference type="Pfam" id="PF03372"/>
    </source>
</evidence>
<dbReference type="Gene3D" id="3.60.10.10">
    <property type="entry name" value="Endonuclease/exonuclease/phosphatase"/>
    <property type="match status" value="1"/>
</dbReference>
<dbReference type="GO" id="GO:0004519">
    <property type="term" value="F:endonuclease activity"/>
    <property type="evidence" value="ECO:0007669"/>
    <property type="project" value="UniProtKB-KW"/>
</dbReference>